<evidence type="ECO:0000256" key="1">
    <source>
        <dbReference type="SAM" id="MobiDB-lite"/>
    </source>
</evidence>
<dbReference type="PANTHER" id="PTHR37540">
    <property type="entry name" value="TRANSCRIPTION FACTOR (ACR-2), PUTATIVE-RELATED-RELATED"/>
    <property type="match status" value="1"/>
</dbReference>
<name>A0AAN7A0V5_9PEZI</name>
<comment type="caution">
    <text evidence="2">The sequence shown here is derived from an EMBL/GenBank/DDBJ whole genome shotgun (WGS) entry which is preliminary data.</text>
</comment>
<keyword evidence="3" id="KW-1185">Reference proteome</keyword>
<dbReference type="Proteomes" id="UP001302745">
    <property type="component" value="Unassembled WGS sequence"/>
</dbReference>
<sequence>MLLSSVTSDSLVGIALAECPSLCAITKAARTLREQSVAYLQLLTPESAPDTATPALPTTPFASPLTPGHPEHDGMSWACAAPSPYSDCNGFDGEHQTRVTPEQDPKPQNTAASLYTDSFLPFPSRSQPGLHTGTSWFVETCQRSARTTIDGVTILSARYAAIQGLQGMVARPDKIGDGVIEAVVKHAVSDLCYGEMQDLRVHVGGVRDITRLRGGLAALGINGGGGGGGGQLAKTVFIIDLVTSSALETAPSFSDQELSDYTESLLHDTLPTPSIPPTTAAVLKDMEFLFDAVLALPPEPSTWQLQKVQTMSGWVQSRLSGPGATTKASSSSSSSSSSTFSDSSSSSGNLDRAVRLSSLLYCRAIQTRQPFSQVVQPNEAVELVDAVRGVPVEVWEGGGLLKTLVSVLVVVLPAVRDHVPPPCDYYSTRVMMVAAAVQLAMTDWKAAVRVLGRVAKLQAWLRGPLQG</sequence>
<gene>
    <name evidence="2" type="ORF">C8A00DRAFT_31057</name>
</gene>
<dbReference type="PANTHER" id="PTHR37540:SF9">
    <property type="entry name" value="ZN(2)-C6 FUNGAL-TYPE DOMAIN-CONTAINING PROTEIN"/>
    <property type="match status" value="1"/>
</dbReference>
<feature type="compositionally biased region" description="Low complexity" evidence="1">
    <location>
        <begin position="329"/>
        <end position="347"/>
    </location>
</feature>
<organism evidence="2 3">
    <name type="scientific">Chaetomidium leptoderma</name>
    <dbReference type="NCBI Taxonomy" id="669021"/>
    <lineage>
        <taxon>Eukaryota</taxon>
        <taxon>Fungi</taxon>
        <taxon>Dikarya</taxon>
        <taxon>Ascomycota</taxon>
        <taxon>Pezizomycotina</taxon>
        <taxon>Sordariomycetes</taxon>
        <taxon>Sordariomycetidae</taxon>
        <taxon>Sordariales</taxon>
        <taxon>Chaetomiaceae</taxon>
        <taxon>Chaetomidium</taxon>
    </lineage>
</organism>
<dbReference type="AlphaFoldDB" id="A0AAN7A0V5"/>
<feature type="region of interest" description="Disordered" evidence="1">
    <location>
        <begin position="318"/>
        <end position="349"/>
    </location>
</feature>
<protein>
    <submittedName>
        <fullName evidence="2">Uncharacterized protein</fullName>
    </submittedName>
</protein>
<dbReference type="EMBL" id="MU856874">
    <property type="protein sequence ID" value="KAK4156126.1"/>
    <property type="molecule type" value="Genomic_DNA"/>
</dbReference>
<feature type="compositionally biased region" description="Basic and acidic residues" evidence="1">
    <location>
        <begin position="92"/>
        <end position="105"/>
    </location>
</feature>
<accession>A0AAN7A0V5</accession>
<evidence type="ECO:0000313" key="2">
    <source>
        <dbReference type="EMBL" id="KAK4156126.1"/>
    </source>
</evidence>
<feature type="region of interest" description="Disordered" evidence="1">
    <location>
        <begin position="90"/>
        <end position="111"/>
    </location>
</feature>
<evidence type="ECO:0000313" key="3">
    <source>
        <dbReference type="Proteomes" id="UP001302745"/>
    </source>
</evidence>
<proteinExistence type="predicted"/>
<reference evidence="2" key="1">
    <citation type="journal article" date="2023" name="Mol. Phylogenet. Evol.">
        <title>Genome-scale phylogeny and comparative genomics of the fungal order Sordariales.</title>
        <authorList>
            <person name="Hensen N."/>
            <person name="Bonometti L."/>
            <person name="Westerberg I."/>
            <person name="Brannstrom I.O."/>
            <person name="Guillou S."/>
            <person name="Cros-Aarteil S."/>
            <person name="Calhoun S."/>
            <person name="Haridas S."/>
            <person name="Kuo A."/>
            <person name="Mondo S."/>
            <person name="Pangilinan J."/>
            <person name="Riley R."/>
            <person name="LaButti K."/>
            <person name="Andreopoulos B."/>
            <person name="Lipzen A."/>
            <person name="Chen C."/>
            <person name="Yan M."/>
            <person name="Daum C."/>
            <person name="Ng V."/>
            <person name="Clum A."/>
            <person name="Steindorff A."/>
            <person name="Ohm R.A."/>
            <person name="Martin F."/>
            <person name="Silar P."/>
            <person name="Natvig D.O."/>
            <person name="Lalanne C."/>
            <person name="Gautier V."/>
            <person name="Ament-Velasquez S.L."/>
            <person name="Kruys A."/>
            <person name="Hutchinson M.I."/>
            <person name="Powell A.J."/>
            <person name="Barry K."/>
            <person name="Miller A.N."/>
            <person name="Grigoriev I.V."/>
            <person name="Debuchy R."/>
            <person name="Gladieux P."/>
            <person name="Hiltunen Thoren M."/>
            <person name="Johannesson H."/>
        </authorList>
    </citation>
    <scope>NUCLEOTIDE SEQUENCE</scope>
    <source>
        <strain evidence="2">CBS 538.74</strain>
    </source>
</reference>
<reference evidence="2" key="2">
    <citation type="submission" date="2023-05" db="EMBL/GenBank/DDBJ databases">
        <authorList>
            <consortium name="Lawrence Berkeley National Laboratory"/>
            <person name="Steindorff A."/>
            <person name="Hensen N."/>
            <person name="Bonometti L."/>
            <person name="Westerberg I."/>
            <person name="Brannstrom I.O."/>
            <person name="Guillou S."/>
            <person name="Cros-Aarteil S."/>
            <person name="Calhoun S."/>
            <person name="Haridas S."/>
            <person name="Kuo A."/>
            <person name="Mondo S."/>
            <person name="Pangilinan J."/>
            <person name="Riley R."/>
            <person name="Labutti K."/>
            <person name="Andreopoulos B."/>
            <person name="Lipzen A."/>
            <person name="Chen C."/>
            <person name="Yanf M."/>
            <person name="Daum C."/>
            <person name="Ng V."/>
            <person name="Clum A."/>
            <person name="Ohm R."/>
            <person name="Martin F."/>
            <person name="Silar P."/>
            <person name="Natvig D."/>
            <person name="Lalanne C."/>
            <person name="Gautier V."/>
            <person name="Ament-Velasquez S.L."/>
            <person name="Kruys A."/>
            <person name="Hutchinson M.I."/>
            <person name="Powell A.J."/>
            <person name="Barry K."/>
            <person name="Miller A.N."/>
            <person name="Grigoriev I.V."/>
            <person name="Debuchy R."/>
            <person name="Gladieux P."/>
            <person name="Thoren M.H."/>
            <person name="Johannesson H."/>
        </authorList>
    </citation>
    <scope>NUCLEOTIDE SEQUENCE</scope>
    <source>
        <strain evidence="2">CBS 538.74</strain>
    </source>
</reference>